<dbReference type="Proteomes" id="UP000308133">
    <property type="component" value="Unassembled WGS sequence"/>
</dbReference>
<feature type="compositionally biased region" description="Acidic residues" evidence="4">
    <location>
        <begin position="68"/>
        <end position="78"/>
    </location>
</feature>
<evidence type="ECO:0000256" key="4">
    <source>
        <dbReference type="SAM" id="MobiDB-lite"/>
    </source>
</evidence>
<accession>A0A4U7ASF4</accession>
<protein>
    <submittedName>
        <fullName evidence="5">Putative DNA binding protein 15</fullName>
    </submittedName>
</protein>
<keyword evidence="3" id="KW-0238">DNA-binding</keyword>
<evidence type="ECO:0000256" key="3">
    <source>
        <dbReference type="ARBA" id="ARBA00023269"/>
    </source>
</evidence>
<keyword evidence="3" id="KW-0544">Nucleosome core</keyword>
<evidence type="ECO:0000313" key="6">
    <source>
        <dbReference type="Proteomes" id="UP000308133"/>
    </source>
</evidence>
<dbReference type="GO" id="GO:0030527">
    <property type="term" value="F:structural constituent of chromatin"/>
    <property type="evidence" value="ECO:0007669"/>
    <property type="project" value="InterPro"/>
</dbReference>
<feature type="region of interest" description="Disordered" evidence="4">
    <location>
        <begin position="1"/>
        <end position="20"/>
    </location>
</feature>
<dbReference type="GO" id="GO:0003677">
    <property type="term" value="F:DNA binding"/>
    <property type="evidence" value="ECO:0007669"/>
    <property type="project" value="InterPro"/>
</dbReference>
<feature type="region of interest" description="Disordered" evidence="4">
    <location>
        <begin position="63"/>
        <end position="106"/>
    </location>
</feature>
<comment type="caution">
    <text evidence="5">The sequence shown here is derived from an EMBL/GenBank/DDBJ whole genome shotgun (WGS) entry which is preliminary data.</text>
</comment>
<name>A0A4U7ASF4_9PEZI</name>
<reference evidence="5 6" key="1">
    <citation type="submission" date="2018-02" db="EMBL/GenBank/DDBJ databases">
        <title>Draft genome sequences of Elsinoe sp., causing black scab on jojoba.</title>
        <authorList>
            <person name="Stodart B."/>
            <person name="Jeffress S."/>
            <person name="Ash G."/>
            <person name="Arun Chinnappa K."/>
        </authorList>
    </citation>
    <scope>NUCLEOTIDE SEQUENCE [LARGE SCALE GENOMIC DNA]</scope>
    <source>
        <strain evidence="5 6">Hillstone_2</strain>
    </source>
</reference>
<keyword evidence="2" id="KW-0158">Chromosome</keyword>
<proteinExistence type="predicted"/>
<comment type="subcellular location">
    <subcellularLocation>
        <location evidence="1">Chromosome</location>
    </subcellularLocation>
</comment>
<dbReference type="AlphaFoldDB" id="A0A4U7ASF4"/>
<organism evidence="5 6">
    <name type="scientific">Elsinoe australis</name>
    <dbReference type="NCBI Taxonomy" id="40998"/>
    <lineage>
        <taxon>Eukaryota</taxon>
        <taxon>Fungi</taxon>
        <taxon>Dikarya</taxon>
        <taxon>Ascomycota</taxon>
        <taxon>Pezizomycotina</taxon>
        <taxon>Dothideomycetes</taxon>
        <taxon>Dothideomycetidae</taxon>
        <taxon>Myriangiales</taxon>
        <taxon>Elsinoaceae</taxon>
        <taxon>Elsinoe</taxon>
    </lineage>
</organism>
<evidence type="ECO:0000256" key="2">
    <source>
        <dbReference type="ARBA" id="ARBA00022454"/>
    </source>
</evidence>
<evidence type="ECO:0000256" key="1">
    <source>
        <dbReference type="ARBA" id="ARBA00004286"/>
    </source>
</evidence>
<evidence type="ECO:0000313" key="5">
    <source>
        <dbReference type="EMBL" id="TKX19391.1"/>
    </source>
</evidence>
<dbReference type="PRINTS" id="PR00622">
    <property type="entry name" value="HISTONEH3"/>
</dbReference>
<sequence length="106" mass="11591">MKTKQTARKSTGGMAPRKSLAVTMPLSLLEELVQLAEDEGAQQVLSKIKCFTAKNNSAPWTLKYESSTTEEQDAESLADDTNAIDQATPSESKGEQAKGKKRKMKE</sequence>
<gene>
    <name evidence="5" type="ORF">C1H76_8433</name>
</gene>
<dbReference type="InterPro" id="IPR000164">
    <property type="entry name" value="Histone_H3/CENP-A"/>
</dbReference>
<dbReference type="GO" id="GO:0000786">
    <property type="term" value="C:nucleosome"/>
    <property type="evidence" value="ECO:0007669"/>
    <property type="project" value="UniProtKB-KW"/>
</dbReference>
<dbReference type="EMBL" id="PTQR01000115">
    <property type="protein sequence ID" value="TKX19391.1"/>
    <property type="molecule type" value="Genomic_DNA"/>
</dbReference>